<comment type="caution">
    <text evidence="9">The sequence shown here is derived from an EMBL/GenBank/DDBJ whole genome shotgun (WGS) entry which is preliminary data.</text>
</comment>
<keyword evidence="6 8" id="KW-0472">Membrane</keyword>
<keyword evidence="10" id="KW-1185">Reference proteome</keyword>
<evidence type="ECO:0000256" key="2">
    <source>
        <dbReference type="ARBA" id="ARBA00022475"/>
    </source>
</evidence>
<sequence>MRRFLVLVLNLLAVAYLLWQYPGAQGDFAVYRVGGEILANGGSLYAGPVWGDLLFTYTPFAALTFTPFTVIPYAPGSLLFTVLTYLALAAVLLVVLRRPSRVAVVLPLTLLLEPVRATLGFGQINILLLLLVVLDCLVDSPRWPRGLLVGIAAAIKLTPLVFLVFFLVKRDRRAAVVTLVTFASCAVLGWLFAPASSLDFWTRAVFDTNRIGSLAFFGNESLRGMLAKAAIIPPAVQFLLWALGSVVVLYLAVRGMRRAGTGQALVLCALAGLLISPISWSHHWVWLVPAVLLLADRRLALTGVVLMALCSIDPVGGLVLAVGGYFWFALAVLVKAARPAVPDARPTELSPAGRRPSPQPA</sequence>
<dbReference type="EC" id="2.4.1.-" evidence="9"/>
<dbReference type="RefSeq" id="WP_182840194.1">
    <property type="nucleotide sequence ID" value="NZ_BAAABQ010000053.1"/>
</dbReference>
<feature type="transmembrane region" description="Helical" evidence="8">
    <location>
        <begin position="175"/>
        <end position="193"/>
    </location>
</feature>
<evidence type="ECO:0000256" key="3">
    <source>
        <dbReference type="ARBA" id="ARBA00022679"/>
    </source>
</evidence>
<evidence type="ECO:0000256" key="8">
    <source>
        <dbReference type="SAM" id="Phobius"/>
    </source>
</evidence>
<evidence type="ECO:0000256" key="6">
    <source>
        <dbReference type="ARBA" id="ARBA00023136"/>
    </source>
</evidence>
<comment type="similarity">
    <text evidence="7">Belongs to the glycosyltransferase 87 family.</text>
</comment>
<keyword evidence="3 9" id="KW-0808">Transferase</keyword>
<feature type="transmembrane region" description="Helical" evidence="8">
    <location>
        <begin position="146"/>
        <end position="168"/>
    </location>
</feature>
<keyword evidence="9" id="KW-0328">Glycosyltransferase</keyword>
<protein>
    <submittedName>
        <fullName evidence="9">Alpha-1,2-mannosyltransferase</fullName>
        <ecNumber evidence="9">2.4.1.-</ecNumber>
    </submittedName>
</protein>
<proteinExistence type="inferred from homology"/>
<dbReference type="GO" id="GO:0016757">
    <property type="term" value="F:glycosyltransferase activity"/>
    <property type="evidence" value="ECO:0007669"/>
    <property type="project" value="UniProtKB-KW"/>
</dbReference>
<gene>
    <name evidence="9" type="ORF">BC739_008266</name>
</gene>
<dbReference type="EMBL" id="JACJID010000008">
    <property type="protein sequence ID" value="MBA8931019.1"/>
    <property type="molecule type" value="Genomic_DNA"/>
</dbReference>
<feature type="transmembrane region" description="Helical" evidence="8">
    <location>
        <begin position="73"/>
        <end position="96"/>
    </location>
</feature>
<accession>A0ABR6BVT1</accession>
<evidence type="ECO:0000256" key="5">
    <source>
        <dbReference type="ARBA" id="ARBA00022989"/>
    </source>
</evidence>
<evidence type="ECO:0000256" key="1">
    <source>
        <dbReference type="ARBA" id="ARBA00004651"/>
    </source>
</evidence>
<name>A0ABR6BVT1_9PSEU</name>
<keyword evidence="2" id="KW-1003">Cell membrane</keyword>
<dbReference type="Pfam" id="PF09594">
    <property type="entry name" value="GT87"/>
    <property type="match status" value="1"/>
</dbReference>
<feature type="transmembrane region" description="Helical" evidence="8">
    <location>
        <begin position="117"/>
        <end position="134"/>
    </location>
</feature>
<reference evidence="9 10" key="1">
    <citation type="submission" date="2020-08" db="EMBL/GenBank/DDBJ databases">
        <title>Genomic Encyclopedia of Archaeal and Bacterial Type Strains, Phase II (KMG-II): from individual species to whole genera.</title>
        <authorList>
            <person name="Goeker M."/>
        </authorList>
    </citation>
    <scope>NUCLEOTIDE SEQUENCE [LARGE SCALE GENOMIC DNA]</scope>
    <source>
        <strain evidence="9 10">DSM 43850</strain>
    </source>
</reference>
<evidence type="ECO:0000313" key="9">
    <source>
        <dbReference type="EMBL" id="MBA8931019.1"/>
    </source>
</evidence>
<evidence type="ECO:0000256" key="4">
    <source>
        <dbReference type="ARBA" id="ARBA00022692"/>
    </source>
</evidence>
<evidence type="ECO:0000256" key="7">
    <source>
        <dbReference type="ARBA" id="ARBA00024033"/>
    </source>
</evidence>
<feature type="transmembrane region" description="Helical" evidence="8">
    <location>
        <begin position="299"/>
        <end position="328"/>
    </location>
</feature>
<organism evidence="9 10">
    <name type="scientific">Kutzneria viridogrisea</name>
    <dbReference type="NCBI Taxonomy" id="47990"/>
    <lineage>
        <taxon>Bacteria</taxon>
        <taxon>Bacillati</taxon>
        <taxon>Actinomycetota</taxon>
        <taxon>Actinomycetes</taxon>
        <taxon>Pseudonocardiales</taxon>
        <taxon>Pseudonocardiaceae</taxon>
        <taxon>Kutzneria</taxon>
    </lineage>
</organism>
<feature type="transmembrane region" description="Helical" evidence="8">
    <location>
        <begin position="264"/>
        <end position="287"/>
    </location>
</feature>
<comment type="subcellular location">
    <subcellularLocation>
        <location evidence="1">Cell membrane</location>
        <topology evidence="1">Multi-pass membrane protein</topology>
    </subcellularLocation>
</comment>
<dbReference type="InterPro" id="IPR018584">
    <property type="entry name" value="GT87"/>
</dbReference>
<keyword evidence="4 8" id="KW-0812">Transmembrane</keyword>
<keyword evidence="5 8" id="KW-1133">Transmembrane helix</keyword>
<feature type="transmembrane region" description="Helical" evidence="8">
    <location>
        <begin position="231"/>
        <end position="252"/>
    </location>
</feature>
<evidence type="ECO:0000313" key="10">
    <source>
        <dbReference type="Proteomes" id="UP000517916"/>
    </source>
</evidence>
<dbReference type="Proteomes" id="UP000517916">
    <property type="component" value="Unassembled WGS sequence"/>
</dbReference>